<dbReference type="EMBL" id="JBBPBN010000002">
    <property type="protein sequence ID" value="KAK9045187.1"/>
    <property type="molecule type" value="Genomic_DNA"/>
</dbReference>
<accession>A0ABR2U6W4</accession>
<name>A0ABR2U6W4_9ROSI</name>
<feature type="compositionally biased region" description="Polar residues" evidence="1">
    <location>
        <begin position="43"/>
        <end position="59"/>
    </location>
</feature>
<evidence type="ECO:0000313" key="2">
    <source>
        <dbReference type="EMBL" id="KAK9045187.1"/>
    </source>
</evidence>
<keyword evidence="3" id="KW-1185">Reference proteome</keyword>
<sequence length="96" mass="10652">MMSQGNLSLQGRRVNLQNDVERIDLFKLSKEKVDISNAIVSEGESSTSPRSDKSMSQMTPFDEATDLQLSKISADLTRSTLCPFSISQLSKEQVLL</sequence>
<comment type="caution">
    <text evidence="2">The sequence shown here is derived from an EMBL/GenBank/DDBJ whole genome shotgun (WGS) entry which is preliminary data.</text>
</comment>
<dbReference type="Proteomes" id="UP001396334">
    <property type="component" value="Unassembled WGS sequence"/>
</dbReference>
<protein>
    <submittedName>
        <fullName evidence="2">Uncharacterized protein</fullName>
    </submittedName>
</protein>
<evidence type="ECO:0000256" key="1">
    <source>
        <dbReference type="SAM" id="MobiDB-lite"/>
    </source>
</evidence>
<organism evidence="2 3">
    <name type="scientific">Hibiscus sabdariffa</name>
    <name type="common">roselle</name>
    <dbReference type="NCBI Taxonomy" id="183260"/>
    <lineage>
        <taxon>Eukaryota</taxon>
        <taxon>Viridiplantae</taxon>
        <taxon>Streptophyta</taxon>
        <taxon>Embryophyta</taxon>
        <taxon>Tracheophyta</taxon>
        <taxon>Spermatophyta</taxon>
        <taxon>Magnoliopsida</taxon>
        <taxon>eudicotyledons</taxon>
        <taxon>Gunneridae</taxon>
        <taxon>Pentapetalae</taxon>
        <taxon>rosids</taxon>
        <taxon>malvids</taxon>
        <taxon>Malvales</taxon>
        <taxon>Malvaceae</taxon>
        <taxon>Malvoideae</taxon>
        <taxon>Hibiscus</taxon>
    </lineage>
</organism>
<gene>
    <name evidence="2" type="ORF">V6N11_059076</name>
</gene>
<reference evidence="2 3" key="1">
    <citation type="journal article" date="2024" name="G3 (Bethesda)">
        <title>Genome assembly of Hibiscus sabdariffa L. provides insights into metabolisms of medicinal natural products.</title>
        <authorList>
            <person name="Kim T."/>
        </authorList>
    </citation>
    <scope>NUCLEOTIDE SEQUENCE [LARGE SCALE GENOMIC DNA]</scope>
    <source>
        <strain evidence="2">TK-2024</strain>
        <tissue evidence="2">Old leaves</tissue>
    </source>
</reference>
<evidence type="ECO:0000313" key="3">
    <source>
        <dbReference type="Proteomes" id="UP001396334"/>
    </source>
</evidence>
<proteinExistence type="predicted"/>
<feature type="region of interest" description="Disordered" evidence="1">
    <location>
        <begin position="38"/>
        <end position="60"/>
    </location>
</feature>